<dbReference type="GO" id="GO:0003676">
    <property type="term" value="F:nucleic acid binding"/>
    <property type="evidence" value="ECO:0007669"/>
    <property type="project" value="InterPro"/>
</dbReference>
<comment type="similarity">
    <text evidence="1 2">Belongs to the UPF0102 family.</text>
</comment>
<organism evidence="3 4">
    <name type="scientific">Orenia metallireducens</name>
    <dbReference type="NCBI Taxonomy" id="1413210"/>
    <lineage>
        <taxon>Bacteria</taxon>
        <taxon>Bacillati</taxon>
        <taxon>Bacillota</taxon>
        <taxon>Clostridia</taxon>
        <taxon>Halanaerobiales</taxon>
        <taxon>Halobacteroidaceae</taxon>
        <taxon>Orenia</taxon>
    </lineage>
</organism>
<name>A0A1C0AAT9_9FIRM</name>
<protein>
    <recommendedName>
        <fullName evidence="2">UPF0102 protein U472_06155</fullName>
    </recommendedName>
</protein>
<dbReference type="InterPro" id="IPR011856">
    <property type="entry name" value="tRNA_endonuc-like_dom_sf"/>
</dbReference>
<keyword evidence="4" id="KW-1185">Reference proteome</keyword>
<dbReference type="Gene3D" id="3.40.1350.10">
    <property type="match status" value="1"/>
</dbReference>
<dbReference type="PANTHER" id="PTHR34039">
    <property type="entry name" value="UPF0102 PROTEIN YRAN"/>
    <property type="match status" value="1"/>
</dbReference>
<evidence type="ECO:0000313" key="4">
    <source>
        <dbReference type="Proteomes" id="UP000093514"/>
    </source>
</evidence>
<dbReference type="HAMAP" id="MF_00048">
    <property type="entry name" value="UPF0102"/>
    <property type="match status" value="1"/>
</dbReference>
<dbReference type="InterPro" id="IPR003509">
    <property type="entry name" value="UPF0102_YraN-like"/>
</dbReference>
<dbReference type="NCBIfam" id="NF009150">
    <property type="entry name" value="PRK12497.1-3"/>
    <property type="match status" value="1"/>
</dbReference>
<dbReference type="AlphaFoldDB" id="A0A1C0AAT9"/>
<dbReference type="Pfam" id="PF02021">
    <property type="entry name" value="UPF0102"/>
    <property type="match status" value="1"/>
</dbReference>
<dbReference type="PANTHER" id="PTHR34039:SF1">
    <property type="entry name" value="UPF0102 PROTEIN YRAN"/>
    <property type="match status" value="1"/>
</dbReference>
<proteinExistence type="inferred from homology"/>
<reference evidence="3 4" key="2">
    <citation type="submission" date="2016-08" db="EMBL/GenBank/DDBJ databases">
        <title>Orenia metallireducens sp. nov. strain Z6, a Novel Metal-reducing Firmicute from the Deep Subsurface.</title>
        <authorList>
            <person name="Maxim B.I."/>
            <person name="Kenneth K."/>
            <person name="Flynn T.M."/>
            <person name="Oloughlin E.J."/>
            <person name="Locke R.A."/>
            <person name="Weber J.R."/>
            <person name="Egan S.M."/>
            <person name="Mackie R.I."/>
            <person name="Cann I.K."/>
        </authorList>
    </citation>
    <scope>NUCLEOTIDE SEQUENCE [LARGE SCALE GENOMIC DNA]</scope>
    <source>
        <strain evidence="3 4">Z6</strain>
    </source>
</reference>
<dbReference type="EMBL" id="LWDV01000008">
    <property type="protein sequence ID" value="OCL27410.1"/>
    <property type="molecule type" value="Genomic_DNA"/>
</dbReference>
<dbReference type="InterPro" id="IPR011335">
    <property type="entry name" value="Restrct_endonuc-II-like"/>
</dbReference>
<evidence type="ECO:0000256" key="2">
    <source>
        <dbReference type="HAMAP-Rule" id="MF_00048"/>
    </source>
</evidence>
<comment type="caution">
    <text evidence="3">The sequence shown here is derived from an EMBL/GenBank/DDBJ whole genome shotgun (WGS) entry which is preliminary data.</text>
</comment>
<sequence length="118" mass="14098">MLNTRTLGKVGEELAKLFLEKEGYRILEENFWCRYGEIDLIAKEADYVVFIEVKLSNNKSYLTPQEKVDYRKQRQLEKVARYYFSLQQVDSDFRFDVVAISGDKKNREIELFKNAFYC</sequence>
<accession>A0A1C0AAT9</accession>
<gene>
    <name evidence="3" type="ORF">U472_06155</name>
</gene>
<dbReference type="CDD" id="cd20736">
    <property type="entry name" value="PoNe_Nuclease"/>
    <property type="match status" value="1"/>
</dbReference>
<evidence type="ECO:0000256" key="1">
    <source>
        <dbReference type="ARBA" id="ARBA00006738"/>
    </source>
</evidence>
<evidence type="ECO:0000313" key="3">
    <source>
        <dbReference type="EMBL" id="OCL27410.1"/>
    </source>
</evidence>
<dbReference type="SUPFAM" id="SSF52980">
    <property type="entry name" value="Restriction endonuclease-like"/>
    <property type="match status" value="1"/>
</dbReference>
<reference evidence="4" key="1">
    <citation type="submission" date="2016-07" db="EMBL/GenBank/DDBJ databases">
        <authorList>
            <person name="Florea S."/>
            <person name="Webb J.S."/>
            <person name="Jaromczyk J."/>
            <person name="Schardl C.L."/>
        </authorList>
    </citation>
    <scope>NUCLEOTIDE SEQUENCE [LARGE SCALE GENOMIC DNA]</scope>
    <source>
        <strain evidence="4">Z6</strain>
    </source>
</reference>
<dbReference type="NCBIfam" id="TIGR00252">
    <property type="entry name" value="YraN family protein"/>
    <property type="match status" value="1"/>
</dbReference>
<dbReference type="Proteomes" id="UP000093514">
    <property type="component" value="Unassembled WGS sequence"/>
</dbReference>